<comment type="caution">
    <text evidence="2">The sequence shown here is derived from an EMBL/GenBank/DDBJ whole genome shotgun (WGS) entry which is preliminary data.</text>
</comment>
<evidence type="ECO:0000313" key="3">
    <source>
        <dbReference type="Proteomes" id="UP001595629"/>
    </source>
</evidence>
<dbReference type="EMBL" id="JBHRXI010000048">
    <property type="protein sequence ID" value="MFC3616234.1"/>
    <property type="molecule type" value="Genomic_DNA"/>
</dbReference>
<gene>
    <name evidence="2" type="ORF">ACFORG_21035</name>
</gene>
<name>A0ABV7TN99_9RHOB</name>
<evidence type="ECO:0000256" key="1">
    <source>
        <dbReference type="SAM" id="MobiDB-lite"/>
    </source>
</evidence>
<feature type="region of interest" description="Disordered" evidence="1">
    <location>
        <begin position="49"/>
        <end position="81"/>
    </location>
</feature>
<protein>
    <submittedName>
        <fullName evidence="2">DUF1178 family protein</fullName>
    </submittedName>
</protein>
<dbReference type="InterPro" id="IPR009562">
    <property type="entry name" value="DUF1178"/>
</dbReference>
<dbReference type="Proteomes" id="UP001595629">
    <property type="component" value="Unassembled WGS sequence"/>
</dbReference>
<accession>A0ABV7TN99</accession>
<keyword evidence="3" id="KW-1185">Reference proteome</keyword>
<dbReference type="RefSeq" id="WP_386737540.1">
    <property type="nucleotide sequence ID" value="NZ_JBHRXI010000048.1"/>
</dbReference>
<dbReference type="Pfam" id="PF06676">
    <property type="entry name" value="DUF1178"/>
    <property type="match status" value="1"/>
</dbReference>
<organism evidence="2 3">
    <name type="scientific">Lutimaribacter marinistellae</name>
    <dbReference type="NCBI Taxonomy" id="1820329"/>
    <lineage>
        <taxon>Bacteria</taxon>
        <taxon>Pseudomonadati</taxon>
        <taxon>Pseudomonadota</taxon>
        <taxon>Alphaproteobacteria</taxon>
        <taxon>Rhodobacterales</taxon>
        <taxon>Roseobacteraceae</taxon>
        <taxon>Lutimaribacter</taxon>
    </lineage>
</organism>
<dbReference type="PIRSF" id="PIRSF032131">
    <property type="entry name" value="UCP032131"/>
    <property type="match status" value="1"/>
</dbReference>
<evidence type="ECO:0000313" key="2">
    <source>
        <dbReference type="EMBL" id="MFC3616234.1"/>
    </source>
</evidence>
<sequence>MIQYALKCSEGHTFDSWFQSAEAFDKLLRADMVSCAICGGTDVEKAIMTPRVSSATRSQGEGKGDLPEKGSLSRTETPLEQAIARMRRHVEKNADYVGGDFAAEARRMHLGEAPERSIYGEARAEEAKALLDEGVPVAPLPFMPNRKSN</sequence>
<reference evidence="3" key="1">
    <citation type="journal article" date="2019" name="Int. J. Syst. Evol. Microbiol.">
        <title>The Global Catalogue of Microorganisms (GCM) 10K type strain sequencing project: providing services to taxonomists for standard genome sequencing and annotation.</title>
        <authorList>
            <consortium name="The Broad Institute Genomics Platform"/>
            <consortium name="The Broad Institute Genome Sequencing Center for Infectious Disease"/>
            <person name="Wu L."/>
            <person name="Ma J."/>
        </authorList>
    </citation>
    <scope>NUCLEOTIDE SEQUENCE [LARGE SCALE GENOMIC DNA]</scope>
    <source>
        <strain evidence="3">KCTC 42911</strain>
    </source>
</reference>
<proteinExistence type="predicted"/>